<organism evidence="3 4">
    <name type="scientific">Jatropha curcas</name>
    <name type="common">Barbados nut</name>
    <dbReference type="NCBI Taxonomy" id="180498"/>
    <lineage>
        <taxon>Eukaryota</taxon>
        <taxon>Viridiplantae</taxon>
        <taxon>Streptophyta</taxon>
        <taxon>Embryophyta</taxon>
        <taxon>Tracheophyta</taxon>
        <taxon>Spermatophyta</taxon>
        <taxon>Magnoliopsida</taxon>
        <taxon>eudicotyledons</taxon>
        <taxon>Gunneridae</taxon>
        <taxon>Pentapetalae</taxon>
        <taxon>rosids</taxon>
        <taxon>fabids</taxon>
        <taxon>Malpighiales</taxon>
        <taxon>Euphorbiaceae</taxon>
        <taxon>Crotonoideae</taxon>
        <taxon>Jatropheae</taxon>
        <taxon>Jatropha</taxon>
    </lineage>
</organism>
<keyword evidence="2" id="KW-0732">Signal</keyword>
<feature type="chain" id="PRO_5001638746" evidence="2">
    <location>
        <begin position="24"/>
        <end position="85"/>
    </location>
</feature>
<evidence type="ECO:0000313" key="4">
    <source>
        <dbReference type="Proteomes" id="UP000027138"/>
    </source>
</evidence>
<protein>
    <submittedName>
        <fullName evidence="3">Uncharacterized protein</fullName>
    </submittedName>
</protein>
<reference evidence="3 4" key="1">
    <citation type="journal article" date="2014" name="PLoS ONE">
        <title>Global Analysis of Gene Expression Profiles in Physic Nut (Jatropha curcas L.) Seedlings Exposed to Salt Stress.</title>
        <authorList>
            <person name="Zhang L."/>
            <person name="Zhang C."/>
            <person name="Wu P."/>
            <person name="Chen Y."/>
            <person name="Li M."/>
            <person name="Jiang H."/>
            <person name="Wu G."/>
        </authorList>
    </citation>
    <scope>NUCLEOTIDE SEQUENCE [LARGE SCALE GENOMIC DNA]</scope>
    <source>
        <strain evidence="4">cv. GZQX0401</strain>
        <tissue evidence="3">Young leaves</tissue>
    </source>
</reference>
<dbReference type="Proteomes" id="UP000027138">
    <property type="component" value="Unassembled WGS sequence"/>
</dbReference>
<gene>
    <name evidence="3" type="ORF">JCGZ_25663</name>
</gene>
<keyword evidence="4" id="KW-1185">Reference proteome</keyword>
<dbReference type="AlphaFoldDB" id="A0A067JKF7"/>
<sequence>MKAFFIICIILATALFSPFLITARELTEDARELTQTTADVNVLGDGTIGIIDKPQPNKPQPNRGYPYKPYRPKKKPLPKKKKPPM</sequence>
<feature type="compositionally biased region" description="Basic residues" evidence="1">
    <location>
        <begin position="70"/>
        <end position="85"/>
    </location>
</feature>
<evidence type="ECO:0000256" key="1">
    <source>
        <dbReference type="SAM" id="MobiDB-lite"/>
    </source>
</evidence>
<feature type="region of interest" description="Disordered" evidence="1">
    <location>
        <begin position="47"/>
        <end position="85"/>
    </location>
</feature>
<feature type="signal peptide" evidence="2">
    <location>
        <begin position="1"/>
        <end position="23"/>
    </location>
</feature>
<evidence type="ECO:0000256" key="2">
    <source>
        <dbReference type="SAM" id="SignalP"/>
    </source>
</evidence>
<proteinExistence type="predicted"/>
<evidence type="ECO:0000313" key="3">
    <source>
        <dbReference type="EMBL" id="KDP24367.1"/>
    </source>
</evidence>
<name>A0A067JKF7_JATCU</name>
<dbReference type="EMBL" id="KK915127">
    <property type="protein sequence ID" value="KDP24367.1"/>
    <property type="molecule type" value="Genomic_DNA"/>
</dbReference>
<accession>A0A067JKF7</accession>